<evidence type="ECO:0000313" key="1">
    <source>
        <dbReference type="EMBL" id="PPK82433.1"/>
    </source>
</evidence>
<dbReference type="Pfam" id="PF07302">
    <property type="entry name" value="AroM"/>
    <property type="match status" value="1"/>
</dbReference>
<dbReference type="EMBL" id="PTJA01000002">
    <property type="protein sequence ID" value="PPK82433.1"/>
    <property type="molecule type" value="Genomic_DNA"/>
</dbReference>
<dbReference type="OrthoDB" id="9798683at2"/>
<gene>
    <name evidence="1" type="ORF">BXY41_102121</name>
</gene>
<dbReference type="AlphaFoldDB" id="A0A2S6HWZ4"/>
<accession>A0A2S6HWZ4</accession>
<sequence length="223" mass="24796">MKIGAITVGQSPRTDVTADIMSIFEGKAELREKGGLDGLTKEEIRKFKPEKGDYVLVSRLNDGSSVTFAEHFILPRLQTAINELEAEGAELIMMFCTGKFPDTLRSRVPLIYPCDILDRMVPLFSPNSSIIVVTPSPEQLKQSLDKWSQIVANVNVISASPYGEWKEILKAAEKIKGLSADVIVLDCIGYSQEMKKVFAKETKKPVILPRTLLARMISELTDH</sequence>
<keyword evidence="2" id="KW-1185">Reference proteome</keyword>
<comment type="caution">
    <text evidence="1">The sequence shown here is derived from an EMBL/GenBank/DDBJ whole genome shotgun (WGS) entry which is preliminary data.</text>
</comment>
<reference evidence="1 2" key="1">
    <citation type="submission" date="2018-02" db="EMBL/GenBank/DDBJ databases">
        <title>Genomic Encyclopedia of Archaeal and Bacterial Type Strains, Phase II (KMG-II): from individual species to whole genera.</title>
        <authorList>
            <person name="Goeker M."/>
        </authorList>
    </citation>
    <scope>NUCLEOTIDE SEQUENCE [LARGE SCALE GENOMIC DNA]</scope>
    <source>
        <strain evidence="1 2">DSM 3808</strain>
    </source>
</reference>
<dbReference type="NCBIfam" id="NF007788">
    <property type="entry name" value="PRK10481.1"/>
    <property type="match status" value="1"/>
</dbReference>
<dbReference type="RefSeq" id="WP_104434886.1">
    <property type="nucleotide sequence ID" value="NZ_PTJA01000002.1"/>
</dbReference>
<protein>
    <submittedName>
        <fullName evidence="1">Protein AroM</fullName>
    </submittedName>
</protein>
<name>A0A2S6HWZ4_9FIRM</name>
<organism evidence="1 2">
    <name type="scientific">Lacrimispora xylanisolvens</name>
    <dbReference type="NCBI Taxonomy" id="384636"/>
    <lineage>
        <taxon>Bacteria</taxon>
        <taxon>Bacillati</taxon>
        <taxon>Bacillota</taxon>
        <taxon>Clostridia</taxon>
        <taxon>Lachnospirales</taxon>
        <taxon>Lachnospiraceae</taxon>
        <taxon>Lacrimispora</taxon>
    </lineage>
</organism>
<proteinExistence type="predicted"/>
<dbReference type="Proteomes" id="UP000237749">
    <property type="component" value="Unassembled WGS sequence"/>
</dbReference>
<evidence type="ECO:0000313" key="2">
    <source>
        <dbReference type="Proteomes" id="UP000237749"/>
    </source>
</evidence>
<dbReference type="InterPro" id="IPR010843">
    <property type="entry name" value="Uncharacterised_AroM"/>
</dbReference>